<proteinExistence type="inferred from homology"/>
<dbReference type="InterPro" id="IPR013525">
    <property type="entry name" value="ABC2_TM"/>
</dbReference>
<evidence type="ECO:0000256" key="2">
    <source>
        <dbReference type="ARBA" id="ARBA00005814"/>
    </source>
</evidence>
<dbReference type="GO" id="GO:0005886">
    <property type="term" value="C:plasma membrane"/>
    <property type="evidence" value="ECO:0007669"/>
    <property type="project" value="TreeGrafter"/>
</dbReference>
<keyword evidence="3" id="KW-0813">Transport</keyword>
<evidence type="ECO:0000256" key="6">
    <source>
        <dbReference type="ARBA" id="ARBA00023136"/>
    </source>
</evidence>
<gene>
    <name evidence="9" type="ORF">OSB1V03_LOCUS14161</name>
</gene>
<organism evidence="9">
    <name type="scientific">Medioppia subpectinata</name>
    <dbReference type="NCBI Taxonomy" id="1979941"/>
    <lineage>
        <taxon>Eukaryota</taxon>
        <taxon>Metazoa</taxon>
        <taxon>Ecdysozoa</taxon>
        <taxon>Arthropoda</taxon>
        <taxon>Chelicerata</taxon>
        <taxon>Arachnida</taxon>
        <taxon>Acari</taxon>
        <taxon>Acariformes</taxon>
        <taxon>Sarcoptiformes</taxon>
        <taxon>Oribatida</taxon>
        <taxon>Brachypylina</taxon>
        <taxon>Oppioidea</taxon>
        <taxon>Oppiidae</taxon>
        <taxon>Medioppia</taxon>
    </lineage>
</organism>
<feature type="transmembrane region" description="Helical" evidence="7">
    <location>
        <begin position="645"/>
        <end position="662"/>
    </location>
</feature>
<feature type="transmembrane region" description="Helical" evidence="7">
    <location>
        <begin position="773"/>
        <end position="797"/>
    </location>
</feature>
<sequence>PYLLFIDEPTTGLDTHSALTLTQCLRQLSRKNNMSIITSIHQPNNDLFNMFDNIYVLANGGVCLYSGVPHGLRQRLSDCQIECNENQVPIEVLITLSFNGLMDTNVITLCDKTRELTINMENTVQMNEGFKFVAKPQLLLFIGSIIFMANCFNKNIGRADGCVHIGGQTNKTCMEIEDEKTVWIHACVICVGYGVDMQIIILENSNIMDTIDAHILSQNNYLNNTPDDNISGCAAVNSLNALMGPSGAGKTMLLKCLNGQNNRGLSTDTKFYATNRLRYKTCFIMSEVWEHLLPGLTVRQTLLYASRLKNSGICIELNHNKIVTDLMSELAIGDTADNWVETCSGGEQKRIVIACELTSHIKPNMLCIDEPTSGLDSNAAQVIINCLKVLSRKHGMTIIASIHQPNYDLFHTFDSIYVLANGGVCLYSGAPHRLRQHLADNGIECQESQVPIDVLIKVASDTTLLATIGVNTGHTYDNGVHLDANILSANMRLIAQPSSISKRFAVRDTYYLLGRMISHGWQRPRQWVSQLLQFILLQSLALLMVYTASDDMIAPDGCVELSFGADCTQNERDIYDEKQIKHNMKFNFMLLLIVAFIALIVMSVTFGADFCVFRGQQHNGTYIMQILRGWYSTGAYLWSRTIVDLIPVFISVPVFCWIANLYNTYTHYVMTVALNLLVILCMQSVAQLSALAFVNEPKLGLTLAIIVFVVTATLGNNLISVKQLHYTLQAVSQLSCIRLAYECLMMTIYGFDRCQGNQMSTVLYAMSIDDDEFWPNIINLVLVTVTLKALTFVCTFLKTYKFGRRKF</sequence>
<evidence type="ECO:0000256" key="5">
    <source>
        <dbReference type="ARBA" id="ARBA00022989"/>
    </source>
</evidence>
<evidence type="ECO:0000256" key="3">
    <source>
        <dbReference type="ARBA" id="ARBA00022448"/>
    </source>
</evidence>
<dbReference type="InterPro" id="IPR043926">
    <property type="entry name" value="ABCG_dom"/>
</dbReference>
<evidence type="ECO:0000313" key="10">
    <source>
        <dbReference type="Proteomes" id="UP000759131"/>
    </source>
</evidence>
<evidence type="ECO:0000256" key="4">
    <source>
        <dbReference type="ARBA" id="ARBA00022692"/>
    </source>
</evidence>
<name>A0A7R9L4D7_9ACAR</name>
<comment type="subcellular location">
    <subcellularLocation>
        <location evidence="1">Membrane</location>
        <topology evidence="1">Multi-pass membrane protein</topology>
    </subcellularLocation>
</comment>
<dbReference type="Pfam" id="PF19055">
    <property type="entry name" value="ABC2_membrane_7"/>
    <property type="match status" value="1"/>
</dbReference>
<comment type="similarity">
    <text evidence="2">Belongs to the ABC transporter superfamily. ABCG family. Eye pigment precursor importer (TC 3.A.1.204) subfamily.</text>
</comment>
<dbReference type="GO" id="GO:0016887">
    <property type="term" value="F:ATP hydrolysis activity"/>
    <property type="evidence" value="ECO:0007669"/>
    <property type="project" value="InterPro"/>
</dbReference>
<dbReference type="AlphaFoldDB" id="A0A7R9L4D7"/>
<dbReference type="Pfam" id="PF01061">
    <property type="entry name" value="ABC2_membrane"/>
    <property type="match status" value="1"/>
</dbReference>
<dbReference type="Gene3D" id="3.40.50.300">
    <property type="entry name" value="P-loop containing nucleotide triphosphate hydrolases"/>
    <property type="match status" value="2"/>
</dbReference>
<keyword evidence="10" id="KW-1185">Reference proteome</keyword>
<dbReference type="EMBL" id="CAJPIZ010013313">
    <property type="protein sequence ID" value="CAG2114195.1"/>
    <property type="molecule type" value="Genomic_DNA"/>
</dbReference>
<reference evidence="9" key="1">
    <citation type="submission" date="2020-11" db="EMBL/GenBank/DDBJ databases">
        <authorList>
            <person name="Tran Van P."/>
        </authorList>
    </citation>
    <scope>NUCLEOTIDE SEQUENCE</scope>
</reference>
<dbReference type="Proteomes" id="UP000759131">
    <property type="component" value="Unassembled WGS sequence"/>
</dbReference>
<accession>A0A7R9L4D7</accession>
<dbReference type="PANTHER" id="PTHR48041:SF91">
    <property type="entry name" value="ABC TRANSPORTER G FAMILY MEMBER 28"/>
    <property type="match status" value="1"/>
</dbReference>
<dbReference type="OrthoDB" id="66620at2759"/>
<feature type="non-terminal residue" evidence="9">
    <location>
        <position position="1"/>
    </location>
</feature>
<dbReference type="GO" id="GO:0140359">
    <property type="term" value="F:ABC-type transporter activity"/>
    <property type="evidence" value="ECO:0007669"/>
    <property type="project" value="InterPro"/>
</dbReference>
<evidence type="ECO:0000256" key="7">
    <source>
        <dbReference type="SAM" id="Phobius"/>
    </source>
</evidence>
<protein>
    <recommendedName>
        <fullName evidence="8">ABC transporter domain-containing protein</fullName>
    </recommendedName>
</protein>
<feature type="domain" description="ABC transporter" evidence="8">
    <location>
        <begin position="202"/>
        <end position="446"/>
    </location>
</feature>
<dbReference type="PANTHER" id="PTHR48041">
    <property type="entry name" value="ABC TRANSPORTER G FAMILY MEMBER 28"/>
    <property type="match status" value="1"/>
</dbReference>
<keyword evidence="6 7" id="KW-0472">Membrane</keyword>
<dbReference type="InterPro" id="IPR050352">
    <property type="entry name" value="ABCG_transporters"/>
</dbReference>
<dbReference type="EMBL" id="OC867888">
    <property type="protein sequence ID" value="CAD7633765.1"/>
    <property type="molecule type" value="Genomic_DNA"/>
</dbReference>
<evidence type="ECO:0000256" key="1">
    <source>
        <dbReference type="ARBA" id="ARBA00004141"/>
    </source>
</evidence>
<dbReference type="SUPFAM" id="SSF52540">
    <property type="entry name" value="P-loop containing nucleoside triphosphate hydrolases"/>
    <property type="match status" value="2"/>
</dbReference>
<keyword evidence="4 7" id="KW-0812">Transmembrane</keyword>
<keyword evidence="5 7" id="KW-1133">Transmembrane helix</keyword>
<dbReference type="InterPro" id="IPR003439">
    <property type="entry name" value="ABC_transporter-like_ATP-bd"/>
</dbReference>
<dbReference type="InterPro" id="IPR027417">
    <property type="entry name" value="P-loop_NTPase"/>
</dbReference>
<evidence type="ECO:0000259" key="8">
    <source>
        <dbReference type="PROSITE" id="PS50893"/>
    </source>
</evidence>
<feature type="transmembrane region" description="Helical" evidence="7">
    <location>
        <begin position="668"/>
        <end position="694"/>
    </location>
</feature>
<dbReference type="InterPro" id="IPR017871">
    <property type="entry name" value="ABC_transporter-like_CS"/>
</dbReference>
<dbReference type="GO" id="GO:0005524">
    <property type="term" value="F:ATP binding"/>
    <property type="evidence" value="ECO:0007669"/>
    <property type="project" value="InterPro"/>
</dbReference>
<feature type="transmembrane region" description="Helical" evidence="7">
    <location>
        <begin position="701"/>
        <end position="719"/>
    </location>
</feature>
<dbReference type="PROSITE" id="PS50893">
    <property type="entry name" value="ABC_TRANSPORTER_2"/>
    <property type="match status" value="1"/>
</dbReference>
<evidence type="ECO:0000313" key="9">
    <source>
        <dbReference type="EMBL" id="CAD7633765.1"/>
    </source>
</evidence>
<dbReference type="PROSITE" id="PS00211">
    <property type="entry name" value="ABC_TRANSPORTER_1"/>
    <property type="match status" value="1"/>
</dbReference>
<dbReference type="Pfam" id="PF00005">
    <property type="entry name" value="ABC_tran"/>
    <property type="match status" value="1"/>
</dbReference>
<feature type="transmembrane region" description="Helical" evidence="7">
    <location>
        <begin position="588"/>
        <end position="608"/>
    </location>
</feature>
<feature type="transmembrane region" description="Helical" evidence="7">
    <location>
        <begin position="527"/>
        <end position="546"/>
    </location>
</feature>